<evidence type="ECO:0000256" key="4">
    <source>
        <dbReference type="ARBA" id="ARBA00023029"/>
    </source>
</evidence>
<dbReference type="Proteomes" id="UP000679226">
    <property type="component" value="Chromosome"/>
</dbReference>
<accession>A0A975KF36</accession>
<keyword evidence="6 12" id="KW-0413">Isomerase</keyword>
<dbReference type="InterPro" id="IPR013824">
    <property type="entry name" value="Topo_IA_cen_sub1"/>
</dbReference>
<dbReference type="CDD" id="cd00186">
    <property type="entry name" value="TOP1Ac"/>
    <property type="match status" value="1"/>
</dbReference>
<dbReference type="InterPro" id="IPR000380">
    <property type="entry name" value="Topo_IA"/>
</dbReference>
<evidence type="ECO:0000256" key="3">
    <source>
        <dbReference type="ARBA" id="ARBA00012891"/>
    </source>
</evidence>
<protein>
    <recommendedName>
        <fullName evidence="3">DNA topoisomerase</fullName>
        <ecNumber evidence="3">5.6.2.1</ecNumber>
    </recommendedName>
    <alternativeName>
        <fullName evidence="10">Omega-protein</fullName>
    </alternativeName>
    <alternativeName>
        <fullName evidence="9">Relaxing enzyme</fullName>
    </alternativeName>
    <alternativeName>
        <fullName evidence="7">Swivelase</fullName>
    </alternativeName>
    <alternativeName>
        <fullName evidence="8">Untwisting enzyme</fullName>
    </alternativeName>
</protein>
<dbReference type="SUPFAM" id="SSF56712">
    <property type="entry name" value="Prokaryotic type I DNA topoisomerase"/>
    <property type="match status" value="1"/>
</dbReference>
<feature type="domain" description="Topo IA-type catalytic" evidence="11">
    <location>
        <begin position="105"/>
        <end position="517"/>
    </location>
</feature>
<evidence type="ECO:0000256" key="8">
    <source>
        <dbReference type="ARBA" id="ARBA00031985"/>
    </source>
</evidence>
<dbReference type="InterPro" id="IPR023406">
    <property type="entry name" value="Topo_IA_AS"/>
</dbReference>
<dbReference type="GO" id="GO:0006310">
    <property type="term" value="P:DNA recombination"/>
    <property type="evidence" value="ECO:0007669"/>
    <property type="project" value="TreeGrafter"/>
</dbReference>
<evidence type="ECO:0000313" key="12">
    <source>
        <dbReference type="EMBL" id="QUT44269.1"/>
    </source>
</evidence>
<comment type="catalytic activity">
    <reaction evidence="1">
        <text>ATP-independent breakage of single-stranded DNA, followed by passage and rejoining.</text>
        <dbReference type="EC" id="5.6.2.1"/>
    </reaction>
</comment>
<evidence type="ECO:0000256" key="7">
    <source>
        <dbReference type="ARBA" id="ARBA00030003"/>
    </source>
</evidence>
<keyword evidence="5" id="KW-0238">DNA-binding</keyword>
<reference evidence="12" key="1">
    <citation type="journal article" date="2021" name="PLoS Genet.">
        <title>Mobile Type VI secretion system loci of the gut Bacteroidales display extensive intra-ecosystem transfer, multi-species spread and geographical clustering.</title>
        <authorList>
            <person name="Garcia-Bayona L."/>
            <person name="Coyne M.J."/>
            <person name="Comstock L.E."/>
        </authorList>
    </citation>
    <scope>NUCLEOTIDE SEQUENCE</scope>
    <source>
        <strain evidence="12">CL11T00C20</strain>
    </source>
</reference>
<evidence type="ECO:0000256" key="9">
    <source>
        <dbReference type="ARBA" id="ARBA00032235"/>
    </source>
</evidence>
<dbReference type="Pfam" id="PF01131">
    <property type="entry name" value="Topoisom_bac"/>
    <property type="match status" value="1"/>
</dbReference>
<evidence type="ECO:0000256" key="1">
    <source>
        <dbReference type="ARBA" id="ARBA00000213"/>
    </source>
</evidence>
<dbReference type="GO" id="GO:0003677">
    <property type="term" value="F:DNA binding"/>
    <property type="evidence" value="ECO:0007669"/>
    <property type="project" value="UniProtKB-KW"/>
</dbReference>
<dbReference type="KEGG" id="beg:INE88_01059"/>
<evidence type="ECO:0000259" key="11">
    <source>
        <dbReference type="PROSITE" id="PS52039"/>
    </source>
</evidence>
<dbReference type="SMART" id="SM00436">
    <property type="entry name" value="TOP1Bc"/>
    <property type="match status" value="1"/>
</dbReference>
<sequence>MEGPLTKEMLPLALPSGLTVRQTRTEDGFRDDPVAVRQLEVIRGLLRKADGAITATDTSREGQLVARNLYGYLGFKGKTERLWLSSLTDDAIREAFFDLRPDSLYEDLYLAGRARREADRIIGYNASLALGMAAGRRNHSLGRVQTPALALISRRYLESRDFTAVPYYRLELSVLKEGKELVFTCPEKYTRREDAIAARNRIPASRVATIIQVERKGTVEEPPLLYDLASLQKEANLRTGLTAGQTASILQRLYEEGYVSYPRTSCRHIREDMLEKMPALLSLLKDNPRLARHAEALEGKALSTHAADNGKVSGHHAIIITESVPGKLPLDEQIIYWMIAGRMLEAFSDACTGEEVNVSLECGGIRFGAGYRRRVHAGWKSVYGEAGKEEDTVFPSWEPDEVLPVTDISVRSVETSPEPLFTEASLLSEMENRGLGTPSTRAGVIELLIARRYVERRGCNLLPTPKGLEVYETVKDKLIAAPDMTARWEKDLQEIERGGLDADVFIQKIEEYARQIVEELSEVRFEHPEPPRHRCPKCGMETLTLHRKVARCSDPDCAFLLFRMFN</sequence>
<dbReference type="PROSITE" id="PS00396">
    <property type="entry name" value="TOPO_IA_1"/>
    <property type="match status" value="1"/>
</dbReference>
<dbReference type="PROSITE" id="PS52039">
    <property type="entry name" value="TOPO_IA_2"/>
    <property type="match status" value="1"/>
</dbReference>
<name>A0A975KF36_9BACE</name>
<dbReference type="InterPro" id="IPR013497">
    <property type="entry name" value="Topo_IA_cen"/>
</dbReference>
<dbReference type="GO" id="GO:0003917">
    <property type="term" value="F:DNA topoisomerase type I (single strand cut, ATP-independent) activity"/>
    <property type="evidence" value="ECO:0007669"/>
    <property type="project" value="UniProtKB-EC"/>
</dbReference>
<dbReference type="InterPro" id="IPR023405">
    <property type="entry name" value="Topo_IA_core_domain"/>
</dbReference>
<dbReference type="PANTHER" id="PTHR11390:SF21">
    <property type="entry name" value="DNA TOPOISOMERASE 3-ALPHA"/>
    <property type="match status" value="1"/>
</dbReference>
<dbReference type="GO" id="GO:0043597">
    <property type="term" value="C:cytoplasmic replication fork"/>
    <property type="evidence" value="ECO:0007669"/>
    <property type="project" value="TreeGrafter"/>
</dbReference>
<comment type="similarity">
    <text evidence="2">Belongs to the type IA topoisomerase family.</text>
</comment>
<dbReference type="PRINTS" id="PR00417">
    <property type="entry name" value="PRTPISMRASEI"/>
</dbReference>
<dbReference type="AlphaFoldDB" id="A0A975KF36"/>
<evidence type="ECO:0000256" key="6">
    <source>
        <dbReference type="ARBA" id="ARBA00023235"/>
    </source>
</evidence>
<dbReference type="SMART" id="SM00437">
    <property type="entry name" value="TOP1Ac"/>
    <property type="match status" value="1"/>
</dbReference>
<dbReference type="Gene3D" id="1.10.290.10">
    <property type="entry name" value="Topoisomerase I, domain 4"/>
    <property type="match status" value="1"/>
</dbReference>
<evidence type="ECO:0000313" key="13">
    <source>
        <dbReference type="Proteomes" id="UP000679226"/>
    </source>
</evidence>
<evidence type="ECO:0000256" key="2">
    <source>
        <dbReference type="ARBA" id="ARBA00009446"/>
    </source>
</evidence>
<dbReference type="GO" id="GO:0006265">
    <property type="term" value="P:DNA topological change"/>
    <property type="evidence" value="ECO:0007669"/>
    <property type="project" value="InterPro"/>
</dbReference>
<proteinExistence type="inferred from homology"/>
<dbReference type="GO" id="GO:0006281">
    <property type="term" value="P:DNA repair"/>
    <property type="evidence" value="ECO:0007669"/>
    <property type="project" value="TreeGrafter"/>
</dbReference>
<dbReference type="InterPro" id="IPR003602">
    <property type="entry name" value="Topo_IA_DNA-bd_dom"/>
</dbReference>
<dbReference type="Gene3D" id="1.10.460.10">
    <property type="entry name" value="Topoisomerase I, domain 2"/>
    <property type="match status" value="1"/>
</dbReference>
<dbReference type="InterPro" id="IPR003601">
    <property type="entry name" value="Topo_IA_2"/>
</dbReference>
<dbReference type="Gene3D" id="3.40.50.140">
    <property type="match status" value="1"/>
</dbReference>
<evidence type="ECO:0000256" key="5">
    <source>
        <dbReference type="ARBA" id="ARBA00023125"/>
    </source>
</evidence>
<dbReference type="InterPro" id="IPR013826">
    <property type="entry name" value="Topo_IA_cen_sub3"/>
</dbReference>
<dbReference type="EMBL" id="CP072227">
    <property type="protein sequence ID" value="QUT44269.1"/>
    <property type="molecule type" value="Genomic_DNA"/>
</dbReference>
<keyword evidence="4" id="KW-0799">Topoisomerase</keyword>
<dbReference type="Gene3D" id="2.70.20.10">
    <property type="entry name" value="Topoisomerase I, domain 3"/>
    <property type="match status" value="1"/>
</dbReference>
<evidence type="ECO:0000256" key="10">
    <source>
        <dbReference type="ARBA" id="ARBA00032877"/>
    </source>
</evidence>
<dbReference type="EC" id="5.6.2.1" evidence="3"/>
<dbReference type="PANTHER" id="PTHR11390">
    <property type="entry name" value="PROKARYOTIC DNA TOPOISOMERASE"/>
    <property type="match status" value="1"/>
</dbReference>
<gene>
    <name evidence="12" type="primary">topB_3</name>
    <name evidence="12" type="ORF">INE88_01059</name>
</gene>
<organism evidence="12 13">
    <name type="scientific">Bacteroides eggerthii</name>
    <dbReference type="NCBI Taxonomy" id="28111"/>
    <lineage>
        <taxon>Bacteria</taxon>
        <taxon>Pseudomonadati</taxon>
        <taxon>Bacteroidota</taxon>
        <taxon>Bacteroidia</taxon>
        <taxon>Bacteroidales</taxon>
        <taxon>Bacteroidaceae</taxon>
        <taxon>Bacteroides</taxon>
    </lineage>
</organism>
<dbReference type="InterPro" id="IPR013825">
    <property type="entry name" value="Topo_IA_cen_sub2"/>
</dbReference>